<dbReference type="RefSeq" id="WP_168107631.1">
    <property type="nucleotide sequence ID" value="NZ_VTOX01000003.1"/>
</dbReference>
<dbReference type="InterPro" id="IPR027417">
    <property type="entry name" value="P-loop_NTPase"/>
</dbReference>
<keyword evidence="3" id="KW-1185">Reference proteome</keyword>
<protein>
    <submittedName>
        <fullName evidence="2">ATP-binding protein</fullName>
    </submittedName>
</protein>
<dbReference type="Gene3D" id="3.40.50.300">
    <property type="entry name" value="P-loop containing nucleotide triphosphate hydrolases"/>
    <property type="match status" value="1"/>
</dbReference>
<keyword evidence="2" id="KW-0547">Nucleotide-binding</keyword>
<dbReference type="Proteomes" id="UP000521868">
    <property type="component" value="Unassembled WGS sequence"/>
</dbReference>
<dbReference type="EMBL" id="VTOX01000003">
    <property type="protein sequence ID" value="NKE66530.1"/>
    <property type="molecule type" value="Genomic_DNA"/>
</dbReference>
<dbReference type="GO" id="GO:0005524">
    <property type="term" value="F:ATP binding"/>
    <property type="evidence" value="ECO:0007669"/>
    <property type="project" value="UniProtKB-KW"/>
</dbReference>
<name>A0A7X6DG37_9BURK</name>
<accession>A0A7X6DG37</accession>
<dbReference type="SUPFAM" id="SSF52540">
    <property type="entry name" value="P-loop containing nucleoside triphosphate hydrolases"/>
    <property type="match status" value="1"/>
</dbReference>
<evidence type="ECO:0000313" key="2">
    <source>
        <dbReference type="EMBL" id="NKE66530.1"/>
    </source>
</evidence>
<evidence type="ECO:0000256" key="1">
    <source>
        <dbReference type="SAM" id="MobiDB-lite"/>
    </source>
</evidence>
<dbReference type="Pfam" id="PF13671">
    <property type="entry name" value="AAA_33"/>
    <property type="match status" value="1"/>
</dbReference>
<dbReference type="AlphaFoldDB" id="A0A7X6DG37"/>
<organism evidence="2 3">
    <name type="scientific">Ramlibacter lithotrophicus</name>
    <dbReference type="NCBI Taxonomy" id="2606681"/>
    <lineage>
        <taxon>Bacteria</taxon>
        <taxon>Pseudomonadati</taxon>
        <taxon>Pseudomonadota</taxon>
        <taxon>Betaproteobacteria</taxon>
        <taxon>Burkholderiales</taxon>
        <taxon>Comamonadaceae</taxon>
        <taxon>Ramlibacter</taxon>
    </lineage>
</organism>
<evidence type="ECO:0000313" key="3">
    <source>
        <dbReference type="Proteomes" id="UP000521868"/>
    </source>
</evidence>
<sequence>MTPPLSPARAPAPATPVVMFLTGPAGCGKTTLAEAWVRHQIRHGQPWTLLDKDLVGGLHGQRLLELLGADPKDRDSPLFKKEVRHLDYAATLQVAAAQLALGGSVILPGPWTQELVEGLLADPVRIGLPPVPSVVAWLSISDATRRQRIVERGHPLDAWKLAHWEFYSKGSRNGEPPPCRGPAPDVIAAELPLAAQMEALARLVEARRHGDVPQAPAPKHGGQLARTGGWGLPSPQPSDRQRL</sequence>
<proteinExistence type="predicted"/>
<reference evidence="2 3" key="1">
    <citation type="journal article" date="2020" name="Nature">
        <title>Bacterial chemolithoautotrophy via manganese oxidation.</title>
        <authorList>
            <person name="Yu H."/>
            <person name="Leadbetter J.R."/>
        </authorList>
    </citation>
    <scope>NUCLEOTIDE SEQUENCE [LARGE SCALE GENOMIC DNA]</scope>
    <source>
        <strain evidence="2 3">RBP-1</strain>
    </source>
</reference>
<keyword evidence="2" id="KW-0067">ATP-binding</keyword>
<gene>
    <name evidence="2" type="ORF">RAMLITH_11915</name>
</gene>
<comment type="caution">
    <text evidence="2">The sequence shown here is derived from an EMBL/GenBank/DDBJ whole genome shotgun (WGS) entry which is preliminary data.</text>
</comment>
<feature type="region of interest" description="Disordered" evidence="1">
    <location>
        <begin position="208"/>
        <end position="243"/>
    </location>
</feature>